<keyword evidence="1" id="KW-0732">Signal</keyword>
<reference evidence="2" key="1">
    <citation type="submission" date="2015-12" db="EMBL/GenBank/DDBJ databases">
        <authorList>
            <person name="Shamseldin A."/>
            <person name="Moawad H."/>
            <person name="Abd El-Rahim W.M."/>
            <person name="Sadowsky M.J."/>
        </authorList>
    </citation>
    <scope>NUCLEOTIDE SEQUENCE</scope>
</reference>
<accession>A0A191UR61</accession>
<dbReference type="InterPro" id="IPR029058">
    <property type="entry name" value="AB_hydrolase_fold"/>
</dbReference>
<feature type="signal peptide" evidence="1">
    <location>
        <begin position="1"/>
        <end position="20"/>
    </location>
</feature>
<dbReference type="GO" id="GO:0008374">
    <property type="term" value="F:O-acyltransferase activity"/>
    <property type="evidence" value="ECO:0007669"/>
    <property type="project" value="InterPro"/>
</dbReference>
<evidence type="ECO:0000256" key="1">
    <source>
        <dbReference type="SAM" id="SignalP"/>
    </source>
</evidence>
<dbReference type="SUPFAM" id="SSF53474">
    <property type="entry name" value="alpha/beta-Hydrolases"/>
    <property type="match status" value="1"/>
</dbReference>
<dbReference type="Pfam" id="PF02450">
    <property type="entry name" value="LCAT"/>
    <property type="match status" value="2"/>
</dbReference>
<organism evidence="2">
    <name type="scientific">Nilaparvata lugens</name>
    <name type="common">Brown planthopper</name>
    <dbReference type="NCBI Taxonomy" id="108931"/>
    <lineage>
        <taxon>Eukaryota</taxon>
        <taxon>Metazoa</taxon>
        <taxon>Ecdysozoa</taxon>
        <taxon>Arthropoda</taxon>
        <taxon>Hexapoda</taxon>
        <taxon>Insecta</taxon>
        <taxon>Pterygota</taxon>
        <taxon>Neoptera</taxon>
        <taxon>Paraneoptera</taxon>
        <taxon>Hemiptera</taxon>
        <taxon>Auchenorrhyncha</taxon>
        <taxon>Fulgoroidea</taxon>
        <taxon>Delphacidae</taxon>
        <taxon>Delphacinae</taxon>
        <taxon>Nilaparvata</taxon>
    </lineage>
</organism>
<proteinExistence type="evidence at transcript level"/>
<evidence type="ECO:0000313" key="2">
    <source>
        <dbReference type="EMBL" id="ANJ04661.1"/>
    </source>
</evidence>
<dbReference type="AlphaFoldDB" id="A0A191UR61"/>
<dbReference type="EMBL" id="KU365945">
    <property type="protein sequence ID" value="ANJ04661.1"/>
    <property type="molecule type" value="mRNA"/>
</dbReference>
<dbReference type="Gene3D" id="3.40.50.1820">
    <property type="entry name" value="alpha/beta hydrolase"/>
    <property type="match status" value="2"/>
</dbReference>
<dbReference type="PANTHER" id="PTHR11440">
    <property type="entry name" value="LECITHIN-CHOLESTEROL ACYLTRANSFERASE-RELATED"/>
    <property type="match status" value="1"/>
</dbReference>
<keyword evidence="2" id="KW-0808">Transferase</keyword>
<name>A0A191UR61_NILLU</name>
<dbReference type="GO" id="GO:0006629">
    <property type="term" value="P:lipid metabolic process"/>
    <property type="evidence" value="ECO:0007669"/>
    <property type="project" value="InterPro"/>
</dbReference>
<dbReference type="OrthoDB" id="190846at2759"/>
<dbReference type="InterPro" id="IPR003386">
    <property type="entry name" value="LACT/PDAT_acylTrfase"/>
</dbReference>
<feature type="chain" id="PRO_5008248301" evidence="1">
    <location>
        <begin position="21"/>
        <end position="411"/>
    </location>
</feature>
<reference evidence="2" key="2">
    <citation type="journal article" date="2016" name="J. Proteome Res.">
        <title>Screening and Functional Analyses of Nilaparvata lugens Salivary Proteome.</title>
        <authorList>
            <person name="Huang H.J."/>
            <person name="Liu C.W."/>
            <person name="Huang X.H."/>
            <person name="Zhou X."/>
            <person name="Zhuo J.C."/>
            <person name="Zhang C.X."/>
            <person name="Bao Y.Y."/>
        </authorList>
    </citation>
    <scope>NUCLEOTIDE SEQUENCE</scope>
</reference>
<sequence length="411" mass="46628">MMSYRIQVFLILLYTSKVFTDGLNPIILIPGYSGSQIEAKLTDKKDVPNEFCFKKSDGFFNVWASIEVVLPLPFVDCWADNLRMVYDSKTHTTNPPPGVETRIPGFGDTAKIENVNPKSLDSGKYYHDLVEALVNSRGYVRNVNLRGAPYDFRKAPYENKQWFIDMKNLIEETYNNNGKKRVILIAHSLGGPMTLTFLQGQDQKWKDKYVAGFITLAGAYGGTIKSVKMYTLGDDLGSKHIDGMVQRSFQITWSSLAYLMPSPLVFDPKEPLARAFNIDFSLSNIEFFFRNLSCPDCYEMWKDSEPYKDRLAPPGVEVYCLHGSGIDTIDELTQEVNDKPNQVEIWTSDGDGTINRVSLEACGRWDHNQTQAFHHEVYPKVDHMQIMGDNNPTMVNRIIAIVDEIANHTAT</sequence>
<protein>
    <submittedName>
        <fullName evidence="2">Phosphatidylcholine-sterol acyltransferase</fullName>
    </submittedName>
</protein>
<keyword evidence="2" id="KW-0012">Acyltransferase</keyword>